<keyword evidence="2" id="KW-1185">Reference proteome</keyword>
<evidence type="ECO:0000313" key="1">
    <source>
        <dbReference type="EMBL" id="ODV67863.1"/>
    </source>
</evidence>
<sequence>MAFFLLFPEIWRRGGAFSFFFLFFFLFFFGFGGVLGANCGKYQLASICARTSRPTVLARAKALAGAKAVGQLRQASKLGGGPFGE</sequence>
<protein>
    <submittedName>
        <fullName evidence="1">Uncharacterized protein</fullName>
    </submittedName>
</protein>
<reference evidence="2" key="1">
    <citation type="submission" date="2016-05" db="EMBL/GenBank/DDBJ databases">
        <title>Comparative genomics of biotechnologically important yeasts.</title>
        <authorList>
            <consortium name="DOE Joint Genome Institute"/>
            <person name="Riley R."/>
            <person name="Haridas S."/>
            <person name="Wolfe K.H."/>
            <person name="Lopes M.R."/>
            <person name="Hittinger C.T."/>
            <person name="Goker M."/>
            <person name="Salamov A."/>
            <person name="Wisecaver J."/>
            <person name="Long T.M."/>
            <person name="Aerts A.L."/>
            <person name="Barry K."/>
            <person name="Choi C."/>
            <person name="Clum A."/>
            <person name="Coughlan A.Y."/>
            <person name="Deshpande S."/>
            <person name="Douglass A.P."/>
            <person name="Hanson S.J."/>
            <person name="Klenk H.-P."/>
            <person name="Labutti K."/>
            <person name="Lapidus A."/>
            <person name="Lindquist E."/>
            <person name="Lipzen A."/>
            <person name="Meier-Kolthoff J.P."/>
            <person name="Ohm R.A."/>
            <person name="Otillar R.P."/>
            <person name="Pangilinan J."/>
            <person name="Peng Y."/>
            <person name="Rokas A."/>
            <person name="Rosa C.A."/>
            <person name="Scheuner C."/>
            <person name="Sibirny A.A."/>
            <person name="Slot J.C."/>
            <person name="Stielow J.B."/>
            <person name="Sun H."/>
            <person name="Kurtzman C.P."/>
            <person name="Blackwell M."/>
            <person name="Grigoriev I.V."/>
            <person name="Jeffries T.W."/>
        </authorList>
    </citation>
    <scope>NUCLEOTIDE SEQUENCE [LARGE SCALE GENOMIC DNA]</scope>
    <source>
        <strain evidence="2">NRRL Y-1933</strain>
    </source>
</reference>
<dbReference type="RefSeq" id="XP_020076930.1">
    <property type="nucleotide sequence ID" value="XM_020223001.1"/>
</dbReference>
<gene>
    <name evidence="1" type="ORF">HYPBUDRAFT_199691</name>
</gene>
<dbReference type="GeneID" id="30997550"/>
<name>A0A1E4RKT3_9ASCO</name>
<proteinExistence type="predicted"/>
<dbReference type="Proteomes" id="UP000095085">
    <property type="component" value="Unassembled WGS sequence"/>
</dbReference>
<organism evidence="1 2">
    <name type="scientific">Hyphopichia burtonii NRRL Y-1933</name>
    <dbReference type="NCBI Taxonomy" id="984485"/>
    <lineage>
        <taxon>Eukaryota</taxon>
        <taxon>Fungi</taxon>
        <taxon>Dikarya</taxon>
        <taxon>Ascomycota</taxon>
        <taxon>Saccharomycotina</taxon>
        <taxon>Pichiomycetes</taxon>
        <taxon>Debaryomycetaceae</taxon>
        <taxon>Hyphopichia</taxon>
    </lineage>
</organism>
<dbReference type="EMBL" id="KV454540">
    <property type="protein sequence ID" value="ODV67863.1"/>
    <property type="molecule type" value="Genomic_DNA"/>
</dbReference>
<dbReference type="AlphaFoldDB" id="A0A1E4RKT3"/>
<evidence type="ECO:0000313" key="2">
    <source>
        <dbReference type="Proteomes" id="UP000095085"/>
    </source>
</evidence>
<accession>A0A1E4RKT3</accession>